<organism evidence="2 3">
    <name type="scientific">Spirosoma linguale (strain ATCC 33905 / DSM 74 / LMG 10896 / Claus 1)</name>
    <dbReference type="NCBI Taxonomy" id="504472"/>
    <lineage>
        <taxon>Bacteria</taxon>
        <taxon>Pseudomonadati</taxon>
        <taxon>Bacteroidota</taxon>
        <taxon>Cytophagia</taxon>
        <taxon>Cytophagales</taxon>
        <taxon>Cytophagaceae</taxon>
        <taxon>Spirosoma</taxon>
    </lineage>
</organism>
<dbReference type="HOGENOM" id="CLU_056134_1_0_10"/>
<dbReference type="PANTHER" id="PTHR47381">
    <property type="entry name" value="ALPHA/BETA-HYDROLASES SUPERFAMILY PROTEIN"/>
    <property type="match status" value="1"/>
</dbReference>
<dbReference type="Pfam" id="PF01738">
    <property type="entry name" value="DLH"/>
    <property type="match status" value="1"/>
</dbReference>
<dbReference type="RefSeq" id="WP_012927518.1">
    <property type="nucleotide sequence ID" value="NC_013730.1"/>
</dbReference>
<name>D2QKG4_SPILD</name>
<feature type="domain" description="Dienelactone hydrolase" evidence="1">
    <location>
        <begin position="140"/>
        <end position="251"/>
    </location>
</feature>
<dbReference type="InterPro" id="IPR029058">
    <property type="entry name" value="AB_hydrolase_fold"/>
</dbReference>
<sequence length="360" mass="39550">MEQDAFSPEQTSNRRDFMKAQLIGGLSALTAMSGPATGTYTMDIPAKAGSLPKKTLLKHYQTCLGGPFPAPVPLLPVLRETMQKEGYRIESITYQVGQNEGVPALLLVPDHVTATRPAPGIAVWHQHNGEYHLGKSEPAGLAGNPMHHTAVALVREGYVVLCPDALCFEERQDPTGKLKDGDYERFEFLRQVVRGRSMAWQNVLEMRRAIDYLSGRPDVISTRIGCYGHSMGSTHAWLAAPLDARLKCVVGNCCLPTYEAIEEAHLLHCFPNFVPGWSQYGDTPDIAALIAPRALHLNFGEEDGGSPIDSVRRGLIRIEKAYHQAGASQNFTSFIEAGKGHVLSAAMWEHTKAVFARHLR</sequence>
<dbReference type="Gene3D" id="3.40.50.1820">
    <property type="entry name" value="alpha/beta hydrolase"/>
    <property type="match status" value="1"/>
</dbReference>
<protein>
    <recommendedName>
        <fullName evidence="1">Dienelactone hydrolase domain-containing protein</fullName>
    </recommendedName>
</protein>
<evidence type="ECO:0000313" key="2">
    <source>
        <dbReference type="EMBL" id="ADB38990.1"/>
    </source>
</evidence>
<accession>D2QKG4</accession>
<dbReference type="Proteomes" id="UP000002028">
    <property type="component" value="Chromosome"/>
</dbReference>
<dbReference type="STRING" id="504472.Slin_2978"/>
<gene>
    <name evidence="2" type="ordered locus">Slin_2978</name>
</gene>
<evidence type="ECO:0000259" key="1">
    <source>
        <dbReference type="Pfam" id="PF01738"/>
    </source>
</evidence>
<dbReference type="AlphaFoldDB" id="D2QKG4"/>
<reference evidence="2 3" key="1">
    <citation type="journal article" date="2010" name="Stand. Genomic Sci.">
        <title>Complete genome sequence of Spirosoma linguale type strain (1).</title>
        <authorList>
            <person name="Lail K."/>
            <person name="Sikorski J."/>
            <person name="Saunders E."/>
            <person name="Lapidus A."/>
            <person name="Glavina Del Rio T."/>
            <person name="Copeland A."/>
            <person name="Tice H."/>
            <person name="Cheng J.-F."/>
            <person name="Lucas S."/>
            <person name="Nolan M."/>
            <person name="Bruce D."/>
            <person name="Goodwin L."/>
            <person name="Pitluck S."/>
            <person name="Ivanova N."/>
            <person name="Mavromatis K."/>
            <person name="Ovchinnikova G."/>
            <person name="Pati A."/>
            <person name="Chen A."/>
            <person name="Palaniappan K."/>
            <person name="Land M."/>
            <person name="Hauser L."/>
            <person name="Chang Y.-J."/>
            <person name="Jeffries C.D."/>
            <person name="Chain P."/>
            <person name="Brettin T."/>
            <person name="Detter J.C."/>
            <person name="Schuetze A."/>
            <person name="Rohde M."/>
            <person name="Tindall B.J."/>
            <person name="Goeker M."/>
            <person name="Bristow J."/>
            <person name="Eisen J.A."/>
            <person name="Markowitz V."/>
            <person name="Hugenholtz P."/>
            <person name="Kyrpides N.C."/>
            <person name="Klenk H.-P."/>
            <person name="Chen F."/>
        </authorList>
    </citation>
    <scope>NUCLEOTIDE SEQUENCE [LARGE SCALE GENOMIC DNA]</scope>
    <source>
        <strain evidence="3">ATCC 33905 / DSM 74 / LMG 10896 / Claus 1</strain>
    </source>
</reference>
<evidence type="ECO:0000313" key="3">
    <source>
        <dbReference type="Proteomes" id="UP000002028"/>
    </source>
</evidence>
<proteinExistence type="predicted"/>
<dbReference type="KEGG" id="sli:Slin_2978"/>
<dbReference type="InterPro" id="IPR002925">
    <property type="entry name" value="Dienelactn_hydro"/>
</dbReference>
<dbReference type="EMBL" id="CP001769">
    <property type="protein sequence ID" value="ADB38990.1"/>
    <property type="molecule type" value="Genomic_DNA"/>
</dbReference>
<keyword evidence="3" id="KW-1185">Reference proteome</keyword>
<dbReference type="SUPFAM" id="SSF53474">
    <property type="entry name" value="alpha/beta-Hydrolases"/>
    <property type="match status" value="1"/>
</dbReference>
<dbReference type="eggNOG" id="COG1073">
    <property type="taxonomic scope" value="Bacteria"/>
</dbReference>
<dbReference type="PANTHER" id="PTHR47381:SF3">
    <property type="entry name" value="ALPHA_BETA-HYDROLASES SUPERFAMILY PROTEIN"/>
    <property type="match status" value="1"/>
</dbReference>